<evidence type="ECO:0000313" key="3">
    <source>
        <dbReference type="Proteomes" id="UP000432350"/>
    </source>
</evidence>
<keyword evidence="1" id="KW-1133">Transmembrane helix</keyword>
<proteinExistence type="predicted"/>
<accession>A0A654D0J8</accession>
<evidence type="ECO:0000256" key="1">
    <source>
        <dbReference type="SAM" id="Phobius"/>
    </source>
</evidence>
<organism evidence="2 3">
    <name type="scientific">Sphingobacterium multivorum</name>
    <dbReference type="NCBI Taxonomy" id="28454"/>
    <lineage>
        <taxon>Bacteria</taxon>
        <taxon>Pseudomonadati</taxon>
        <taxon>Bacteroidota</taxon>
        <taxon>Sphingobacteriia</taxon>
        <taxon>Sphingobacteriales</taxon>
        <taxon>Sphingobacteriaceae</taxon>
        <taxon>Sphingobacterium</taxon>
    </lineage>
</organism>
<evidence type="ECO:0000313" key="2">
    <source>
        <dbReference type="EMBL" id="VXC98408.1"/>
    </source>
</evidence>
<gene>
    <name evidence="2" type="ORF">SPHINGO8BC_51358</name>
</gene>
<protein>
    <submittedName>
        <fullName evidence="2">Uncharacterized protein</fullName>
    </submittedName>
</protein>
<reference evidence="2 3" key="1">
    <citation type="submission" date="2019-10" db="EMBL/GenBank/DDBJ databases">
        <authorList>
            <person name="Karimi E."/>
        </authorList>
    </citation>
    <scope>NUCLEOTIDE SEQUENCE [LARGE SCALE GENOMIC DNA]</scope>
    <source>
        <strain evidence="2">Sphingobacterium sp. 8BC</strain>
    </source>
</reference>
<feature type="transmembrane region" description="Helical" evidence="1">
    <location>
        <begin position="21"/>
        <end position="38"/>
    </location>
</feature>
<sequence length="39" mass="4634">MKNYTTSYAEDTTKILKYKKTAPVLLELFFYTYIFGFLA</sequence>
<name>A0A654D0J8_SPHMU</name>
<dbReference type="Proteomes" id="UP000432350">
    <property type="component" value="Unassembled WGS sequence"/>
</dbReference>
<dbReference type="EMBL" id="CABWMV010000024">
    <property type="protein sequence ID" value="VXC98408.1"/>
    <property type="molecule type" value="Genomic_DNA"/>
</dbReference>
<keyword evidence="1" id="KW-0812">Transmembrane</keyword>
<dbReference type="AlphaFoldDB" id="A0A654D0J8"/>
<keyword evidence="1" id="KW-0472">Membrane</keyword>